<name>A0ACC2TCK7_9FUNG</name>
<keyword evidence="2" id="KW-1185">Reference proteome</keyword>
<gene>
    <name evidence="1" type="ORF">DSO57_1028545</name>
</gene>
<evidence type="ECO:0000313" key="2">
    <source>
        <dbReference type="Proteomes" id="UP001165960"/>
    </source>
</evidence>
<proteinExistence type="predicted"/>
<organism evidence="1 2">
    <name type="scientific">Entomophthora muscae</name>
    <dbReference type="NCBI Taxonomy" id="34485"/>
    <lineage>
        <taxon>Eukaryota</taxon>
        <taxon>Fungi</taxon>
        <taxon>Fungi incertae sedis</taxon>
        <taxon>Zoopagomycota</taxon>
        <taxon>Entomophthoromycotina</taxon>
        <taxon>Entomophthoromycetes</taxon>
        <taxon>Entomophthorales</taxon>
        <taxon>Entomophthoraceae</taxon>
        <taxon>Entomophthora</taxon>
    </lineage>
</organism>
<sequence length="348" mass="40041">MFRNVRWPFTWLIYKCGEVKEEKMKFVELPLELLHEVASRIKDIPSLAGLAGTSRLLRRVAMSDRRLQVLYDCHAVMTAKSNCTDGKHSSMNPFSNEVKRLNLIPKFNTHRHALYAIQENWRWLDVEALEIRGEIDCVAGVKLSELFESATFKTHHITFTCCNFYDDELYNERPLIGLFKAIFKGKCAHLTFDRCAFDEGSLSLLLEMFGTSKLSAFHFKYNFVDEMPVKELCRSIASHRTLVDLDMSSVGMGWDHTFLVDFLDAVSKTSITNLTIRHNDLGLDLPPNILLPTLPKLKRLNIVGNSLYSANTRIIRRWLDSLTLTELVLDRTGIKDIHLWPYPITNEA</sequence>
<dbReference type="Proteomes" id="UP001165960">
    <property type="component" value="Unassembled WGS sequence"/>
</dbReference>
<protein>
    <submittedName>
        <fullName evidence="1">Uncharacterized protein</fullName>
    </submittedName>
</protein>
<accession>A0ACC2TCK7</accession>
<comment type="caution">
    <text evidence="1">The sequence shown here is derived from an EMBL/GenBank/DDBJ whole genome shotgun (WGS) entry which is preliminary data.</text>
</comment>
<reference evidence="1" key="1">
    <citation type="submission" date="2022-04" db="EMBL/GenBank/DDBJ databases">
        <title>Genome of the entomopathogenic fungus Entomophthora muscae.</title>
        <authorList>
            <person name="Elya C."/>
            <person name="Lovett B.R."/>
            <person name="Lee E."/>
            <person name="Macias A.M."/>
            <person name="Hajek A.E."/>
            <person name="De Bivort B.L."/>
            <person name="Kasson M.T."/>
            <person name="De Fine Licht H.H."/>
            <person name="Stajich J.E."/>
        </authorList>
    </citation>
    <scope>NUCLEOTIDE SEQUENCE</scope>
    <source>
        <strain evidence="1">Berkeley</strain>
    </source>
</reference>
<evidence type="ECO:0000313" key="1">
    <source>
        <dbReference type="EMBL" id="KAJ9072337.1"/>
    </source>
</evidence>
<dbReference type="EMBL" id="QTSX02003022">
    <property type="protein sequence ID" value="KAJ9072337.1"/>
    <property type="molecule type" value="Genomic_DNA"/>
</dbReference>